<keyword evidence="2" id="KW-0813">Transport</keyword>
<gene>
    <name evidence="9" type="ORF">B5M42_15840</name>
</gene>
<dbReference type="CDD" id="cd17502">
    <property type="entry name" value="MFS_Azr1_MDR_like"/>
    <property type="match status" value="1"/>
</dbReference>
<feature type="transmembrane region" description="Helical" evidence="7">
    <location>
        <begin position="315"/>
        <end position="334"/>
    </location>
</feature>
<keyword evidence="4 7" id="KW-0812">Transmembrane</keyword>
<comment type="caution">
    <text evidence="9">The sequence shown here is derived from an EMBL/GenBank/DDBJ whole genome shotgun (WGS) entry which is preliminary data.</text>
</comment>
<dbReference type="Gene3D" id="1.20.1250.20">
    <property type="entry name" value="MFS general substrate transporter like domains"/>
    <property type="match status" value="1"/>
</dbReference>
<keyword evidence="3" id="KW-1003">Cell membrane</keyword>
<reference evidence="9 10" key="1">
    <citation type="submission" date="2017-03" db="EMBL/GenBank/DDBJ databases">
        <title>Isolation of Levoglucosan Utilizing Bacteria.</title>
        <authorList>
            <person name="Arya A.S."/>
        </authorList>
    </citation>
    <scope>NUCLEOTIDE SEQUENCE [LARGE SCALE GENOMIC DNA]</scope>
    <source>
        <strain evidence="9 10">MEC069</strain>
    </source>
</reference>
<evidence type="ECO:0000313" key="10">
    <source>
        <dbReference type="Proteomes" id="UP000298246"/>
    </source>
</evidence>
<keyword evidence="5 7" id="KW-1133">Transmembrane helix</keyword>
<dbReference type="InterPro" id="IPR036259">
    <property type="entry name" value="MFS_trans_sf"/>
</dbReference>
<feature type="transmembrane region" description="Helical" evidence="7">
    <location>
        <begin position="119"/>
        <end position="141"/>
    </location>
</feature>
<dbReference type="GO" id="GO:0005886">
    <property type="term" value="C:plasma membrane"/>
    <property type="evidence" value="ECO:0007669"/>
    <property type="project" value="UniProtKB-SubCell"/>
</dbReference>
<feature type="transmembrane region" description="Helical" evidence="7">
    <location>
        <begin position="30"/>
        <end position="49"/>
    </location>
</feature>
<feature type="transmembrane region" description="Helical" evidence="7">
    <location>
        <begin position="285"/>
        <end position="303"/>
    </location>
</feature>
<evidence type="ECO:0000256" key="6">
    <source>
        <dbReference type="ARBA" id="ARBA00023136"/>
    </source>
</evidence>
<dbReference type="InterPro" id="IPR011701">
    <property type="entry name" value="MFS"/>
</dbReference>
<evidence type="ECO:0000256" key="7">
    <source>
        <dbReference type="SAM" id="Phobius"/>
    </source>
</evidence>
<dbReference type="InterPro" id="IPR020846">
    <property type="entry name" value="MFS_dom"/>
</dbReference>
<dbReference type="Gene3D" id="1.20.1720.10">
    <property type="entry name" value="Multidrug resistance protein D"/>
    <property type="match status" value="1"/>
</dbReference>
<dbReference type="PROSITE" id="PS50850">
    <property type="entry name" value="MFS"/>
    <property type="match status" value="1"/>
</dbReference>
<dbReference type="FunFam" id="1.20.1720.10:FF:000004">
    <property type="entry name" value="EmrB/QacA family drug resistance transporter"/>
    <property type="match status" value="1"/>
</dbReference>
<dbReference type="GO" id="GO:0022857">
    <property type="term" value="F:transmembrane transporter activity"/>
    <property type="evidence" value="ECO:0007669"/>
    <property type="project" value="InterPro"/>
</dbReference>
<sequence length="493" mass="52482">MIGMIFAQLDETVVTTAMPSIIRDLHGLPLYGWVAGVYMLAMTSFMPIMGKLADLFGHKKIYMLCMGLFMLGSIISGLAPSMTVLLIGRAVQGIGAGGLMPLAMVIFGDTYPLEQRAKIQAFLGPVMFVPQLLGPVVGGVLVDKISWHWVFFINIPVGIVSALIMAKGMVETKGHSRPSIDWGGALVLIGALVSLLLTPVLKETKGYAWSSPMLVGLIVLGLALLAAFVWIESKVKEPIIPLHLFRNRNVVVLSALVFTVGLGIIGALSSFPFYAQNVMGLSPTAAGYMTLPMMLGGILASMANGFTLTKLRYRNVFIVSFILPIISFALLTQLGVQTSLMYVIVSFFILGLGIGVLFAGDNLIVQESVRKDDSGVALSTVQVFQSLGATVGFSFFGSMLATSITGGLRGVQGVPAEVTSSIANGGIPADLPSDVLLSVRTVFAEAFQHMYVIGLVIAVITFVICWFMKSEILSQKQKDAAGDQATLTASTLS</sequence>
<evidence type="ECO:0000256" key="1">
    <source>
        <dbReference type="ARBA" id="ARBA00004651"/>
    </source>
</evidence>
<feature type="transmembrane region" description="Helical" evidence="7">
    <location>
        <begin position="446"/>
        <end position="468"/>
    </location>
</feature>
<dbReference type="SUPFAM" id="SSF103473">
    <property type="entry name" value="MFS general substrate transporter"/>
    <property type="match status" value="2"/>
</dbReference>
<comment type="subcellular location">
    <subcellularLocation>
        <location evidence="1">Cell membrane</location>
        <topology evidence="1">Multi-pass membrane protein</topology>
    </subcellularLocation>
</comment>
<dbReference type="EMBL" id="MYFO01000021">
    <property type="protein sequence ID" value="TFE86118.1"/>
    <property type="molecule type" value="Genomic_DNA"/>
</dbReference>
<proteinExistence type="predicted"/>
<feature type="transmembrane region" description="Helical" evidence="7">
    <location>
        <begin position="182"/>
        <end position="201"/>
    </location>
</feature>
<name>A0A4Y8PXW8_9BACL</name>
<evidence type="ECO:0000256" key="2">
    <source>
        <dbReference type="ARBA" id="ARBA00022448"/>
    </source>
</evidence>
<feature type="transmembrane region" description="Helical" evidence="7">
    <location>
        <begin position="86"/>
        <end position="107"/>
    </location>
</feature>
<keyword evidence="10" id="KW-1185">Reference proteome</keyword>
<evidence type="ECO:0000256" key="3">
    <source>
        <dbReference type="ARBA" id="ARBA00022475"/>
    </source>
</evidence>
<feature type="transmembrane region" description="Helical" evidence="7">
    <location>
        <begin position="61"/>
        <end position="80"/>
    </location>
</feature>
<dbReference type="Pfam" id="PF07690">
    <property type="entry name" value="MFS_1"/>
    <property type="match status" value="1"/>
</dbReference>
<keyword evidence="6 7" id="KW-0472">Membrane</keyword>
<dbReference type="PANTHER" id="PTHR23501:SF191">
    <property type="entry name" value="VACUOLAR BASIC AMINO ACID TRANSPORTER 4"/>
    <property type="match status" value="1"/>
</dbReference>
<feature type="transmembrane region" description="Helical" evidence="7">
    <location>
        <begin position="340"/>
        <end position="364"/>
    </location>
</feature>
<dbReference type="Proteomes" id="UP000298246">
    <property type="component" value="Unassembled WGS sequence"/>
</dbReference>
<evidence type="ECO:0000313" key="9">
    <source>
        <dbReference type="EMBL" id="TFE86118.1"/>
    </source>
</evidence>
<feature type="transmembrane region" description="Helical" evidence="7">
    <location>
        <begin position="207"/>
        <end position="230"/>
    </location>
</feature>
<dbReference type="OrthoDB" id="9816041at2"/>
<feature type="domain" description="Major facilitator superfamily (MFS) profile" evidence="8">
    <location>
        <begin position="1"/>
        <end position="473"/>
    </location>
</feature>
<evidence type="ECO:0000259" key="8">
    <source>
        <dbReference type="PROSITE" id="PS50850"/>
    </source>
</evidence>
<feature type="transmembrane region" description="Helical" evidence="7">
    <location>
        <begin position="250"/>
        <end position="273"/>
    </location>
</feature>
<feature type="transmembrane region" description="Helical" evidence="7">
    <location>
        <begin position="147"/>
        <end position="170"/>
    </location>
</feature>
<evidence type="ECO:0000256" key="4">
    <source>
        <dbReference type="ARBA" id="ARBA00022692"/>
    </source>
</evidence>
<dbReference type="PANTHER" id="PTHR23501">
    <property type="entry name" value="MAJOR FACILITATOR SUPERFAMILY"/>
    <property type="match status" value="1"/>
</dbReference>
<feature type="transmembrane region" description="Helical" evidence="7">
    <location>
        <begin position="376"/>
        <end position="396"/>
    </location>
</feature>
<accession>A0A4Y8PXW8</accession>
<organism evidence="9 10">
    <name type="scientific">Paenibacillus athensensis</name>
    <dbReference type="NCBI Taxonomy" id="1967502"/>
    <lineage>
        <taxon>Bacteria</taxon>
        <taxon>Bacillati</taxon>
        <taxon>Bacillota</taxon>
        <taxon>Bacilli</taxon>
        <taxon>Bacillales</taxon>
        <taxon>Paenibacillaceae</taxon>
        <taxon>Paenibacillus</taxon>
    </lineage>
</organism>
<dbReference type="AlphaFoldDB" id="A0A4Y8PXW8"/>
<evidence type="ECO:0000256" key="5">
    <source>
        <dbReference type="ARBA" id="ARBA00022989"/>
    </source>
</evidence>
<protein>
    <submittedName>
        <fullName evidence="9">MFS transporter</fullName>
    </submittedName>
</protein>